<protein>
    <recommendedName>
        <fullName evidence="1">DUF4340 domain-containing protein</fullName>
    </recommendedName>
</protein>
<dbReference type="Pfam" id="PF14238">
    <property type="entry name" value="DUF4340"/>
    <property type="match status" value="1"/>
</dbReference>
<sequence>MKSRTLINLGLLILVGVLTALVLREPGKEAPPEPERLTALNPAEIRQVRIERVGQEMVAAERGEDGEWRLTAPRGLPANGHRLDALLKVAEAATRSRFPVESNLEAYGLSEPRVRLQLDDVTLTFGDTTPIDQHRYVRRGETIYLVGDSWFYHLIGDIGTFASHRLLPDAADLEAISLPGLNLRQRNGKWETAPEAPDTSADAVARLVDNWRHARAIEVKEWDAPLPEGETIRVNLAGQADPVEFIIASREPQTVLARPAWRLTYHLPDSVAKGLFSLPELPQER</sequence>
<evidence type="ECO:0000259" key="1">
    <source>
        <dbReference type="Pfam" id="PF14238"/>
    </source>
</evidence>
<feature type="domain" description="DUF4340" evidence="1">
    <location>
        <begin position="68"/>
        <end position="205"/>
    </location>
</feature>
<gene>
    <name evidence="2" type="ORF">SAMN03097708_00894</name>
</gene>
<dbReference type="AlphaFoldDB" id="A0A1G5PUZ2"/>
<reference evidence="2 3" key="1">
    <citation type="submission" date="2016-10" db="EMBL/GenBank/DDBJ databases">
        <authorList>
            <person name="de Groot N.N."/>
        </authorList>
    </citation>
    <scope>NUCLEOTIDE SEQUENCE [LARGE SCALE GENOMIC DNA]</scope>
    <source>
        <strain evidence="2 3">HLD2</strain>
    </source>
</reference>
<dbReference type="OrthoDB" id="7062720at2"/>
<evidence type="ECO:0000313" key="2">
    <source>
        <dbReference type="EMBL" id="SCZ53237.1"/>
    </source>
</evidence>
<dbReference type="EMBL" id="FMWD01000002">
    <property type="protein sequence ID" value="SCZ53237.1"/>
    <property type="molecule type" value="Genomic_DNA"/>
</dbReference>
<dbReference type="Proteomes" id="UP000199648">
    <property type="component" value="Unassembled WGS sequence"/>
</dbReference>
<organism evidence="2 3">
    <name type="scientific">Thiohalomonas denitrificans</name>
    <dbReference type="NCBI Taxonomy" id="415747"/>
    <lineage>
        <taxon>Bacteria</taxon>
        <taxon>Pseudomonadati</taxon>
        <taxon>Pseudomonadota</taxon>
        <taxon>Gammaproteobacteria</taxon>
        <taxon>Thiohalomonadales</taxon>
        <taxon>Thiohalomonadaceae</taxon>
        <taxon>Thiohalomonas</taxon>
    </lineage>
</organism>
<proteinExistence type="predicted"/>
<accession>A0A1G5PUZ2</accession>
<dbReference type="RefSeq" id="WP_092993015.1">
    <property type="nucleotide sequence ID" value="NZ_FMWD01000002.1"/>
</dbReference>
<dbReference type="InterPro" id="IPR025641">
    <property type="entry name" value="DUF4340"/>
</dbReference>
<name>A0A1G5PUZ2_9GAMM</name>
<evidence type="ECO:0000313" key="3">
    <source>
        <dbReference type="Proteomes" id="UP000199648"/>
    </source>
</evidence>
<keyword evidence="3" id="KW-1185">Reference proteome</keyword>
<dbReference type="STRING" id="415747.SAMN03097708_00894"/>